<evidence type="ECO:0000313" key="1">
    <source>
        <dbReference type="EMBL" id="EMD31980.1"/>
    </source>
</evidence>
<organism evidence="1 2">
    <name type="scientific">Ceriporiopsis subvermispora (strain B)</name>
    <name type="common">White-rot fungus</name>
    <name type="synonym">Gelatoporia subvermispora</name>
    <dbReference type="NCBI Taxonomy" id="914234"/>
    <lineage>
        <taxon>Eukaryota</taxon>
        <taxon>Fungi</taxon>
        <taxon>Dikarya</taxon>
        <taxon>Basidiomycota</taxon>
        <taxon>Agaricomycotina</taxon>
        <taxon>Agaricomycetes</taxon>
        <taxon>Polyporales</taxon>
        <taxon>Gelatoporiaceae</taxon>
        <taxon>Gelatoporia</taxon>
    </lineage>
</organism>
<name>M2QIR7_CERS8</name>
<dbReference type="AlphaFoldDB" id="M2QIR7"/>
<dbReference type="HOGENOM" id="CLU_3019833_0_0_1"/>
<protein>
    <submittedName>
        <fullName evidence="1">Uncharacterized protein</fullName>
    </submittedName>
</protein>
<reference evidence="1 2" key="1">
    <citation type="journal article" date="2012" name="Proc. Natl. Acad. Sci. U.S.A.">
        <title>Comparative genomics of Ceriporiopsis subvermispora and Phanerochaete chrysosporium provide insight into selective ligninolysis.</title>
        <authorList>
            <person name="Fernandez-Fueyo E."/>
            <person name="Ruiz-Duenas F.J."/>
            <person name="Ferreira P."/>
            <person name="Floudas D."/>
            <person name="Hibbett D.S."/>
            <person name="Canessa P."/>
            <person name="Larrondo L.F."/>
            <person name="James T.Y."/>
            <person name="Seelenfreund D."/>
            <person name="Lobos S."/>
            <person name="Polanco R."/>
            <person name="Tello M."/>
            <person name="Honda Y."/>
            <person name="Watanabe T."/>
            <person name="Watanabe T."/>
            <person name="Ryu J.S."/>
            <person name="Kubicek C.P."/>
            <person name="Schmoll M."/>
            <person name="Gaskell J."/>
            <person name="Hammel K.E."/>
            <person name="St John F.J."/>
            <person name="Vanden Wymelenberg A."/>
            <person name="Sabat G."/>
            <person name="Splinter BonDurant S."/>
            <person name="Syed K."/>
            <person name="Yadav J.S."/>
            <person name="Doddapaneni H."/>
            <person name="Subramanian V."/>
            <person name="Lavin J.L."/>
            <person name="Oguiza J.A."/>
            <person name="Perez G."/>
            <person name="Pisabarro A.G."/>
            <person name="Ramirez L."/>
            <person name="Santoyo F."/>
            <person name="Master E."/>
            <person name="Coutinho P.M."/>
            <person name="Henrissat B."/>
            <person name="Lombard V."/>
            <person name="Magnuson J.K."/>
            <person name="Kuees U."/>
            <person name="Hori C."/>
            <person name="Igarashi K."/>
            <person name="Samejima M."/>
            <person name="Held B.W."/>
            <person name="Barry K.W."/>
            <person name="LaButti K.M."/>
            <person name="Lapidus A."/>
            <person name="Lindquist E.A."/>
            <person name="Lucas S.M."/>
            <person name="Riley R."/>
            <person name="Salamov A.A."/>
            <person name="Hoffmeister D."/>
            <person name="Schwenk D."/>
            <person name="Hadar Y."/>
            <person name="Yarden O."/>
            <person name="de Vries R.P."/>
            <person name="Wiebenga A."/>
            <person name="Stenlid J."/>
            <person name="Eastwood D."/>
            <person name="Grigoriev I.V."/>
            <person name="Berka R.M."/>
            <person name="Blanchette R.A."/>
            <person name="Kersten P."/>
            <person name="Martinez A.T."/>
            <person name="Vicuna R."/>
            <person name="Cullen D."/>
        </authorList>
    </citation>
    <scope>NUCLEOTIDE SEQUENCE [LARGE SCALE GENOMIC DNA]</scope>
    <source>
        <strain evidence="1 2">B</strain>
    </source>
</reference>
<proteinExistence type="predicted"/>
<dbReference type="EMBL" id="KB445814">
    <property type="protein sequence ID" value="EMD31980.1"/>
    <property type="molecule type" value="Genomic_DNA"/>
</dbReference>
<dbReference type="OrthoDB" id="3221862at2759"/>
<keyword evidence="2" id="KW-1185">Reference proteome</keyword>
<accession>M2QIR7</accession>
<gene>
    <name evidence="1" type="ORF">CERSUDRAFT_59302</name>
</gene>
<dbReference type="Proteomes" id="UP000016930">
    <property type="component" value="Unassembled WGS sequence"/>
</dbReference>
<evidence type="ECO:0000313" key="2">
    <source>
        <dbReference type="Proteomes" id="UP000016930"/>
    </source>
</evidence>
<sequence>MRVTTAMKHLKENNPILMYGHSDQPDSIYNNPSLFPSMFLWLFLHGLGGFDNSL</sequence>